<dbReference type="EMBL" id="GAMD01001586">
    <property type="protein sequence ID" value="JAB00005.1"/>
    <property type="molecule type" value="mRNA"/>
</dbReference>
<protein>
    <submittedName>
        <fullName evidence="2">Putative secreted protein</fullName>
    </submittedName>
</protein>
<sequence>HATHNTEPRSRARKSHKSQRSDVALPVTFGKIPLVMRPPLKQPPVWLLPLLLSTSGWAAPLLRDRSAKSFIPIGNSVGDAEQESLVTLGRCAAKERLLHVENLTIVKSPTTTLTGTLEIHIDPRFAVSCVLARPKTPSSRAALHGYRFLRPSCIEIHVQEQQELPFGRTDESSLDYRLLVYGVPA</sequence>
<name>T1DJ98_ANOAQ</name>
<dbReference type="AlphaFoldDB" id="T1DJ98"/>
<dbReference type="VEuPathDB" id="VectorBase:AAQUA_008415"/>
<feature type="non-terminal residue" evidence="2">
    <location>
        <position position="1"/>
    </location>
</feature>
<feature type="compositionally biased region" description="Basic and acidic residues" evidence="1">
    <location>
        <begin position="1"/>
        <end position="10"/>
    </location>
</feature>
<evidence type="ECO:0000313" key="2">
    <source>
        <dbReference type="EMBL" id="JAB00005.1"/>
    </source>
</evidence>
<accession>T1DJ98</accession>
<reference evidence="2" key="1">
    <citation type="submission" date="2013-07" db="EMBL/GenBank/DDBJ databases">
        <title>Transcriptome sequencing and developmental regulation of gene expression in Anopheles aquasalis.</title>
        <authorList>
            <consortium name="Brazilian Malaria Network (MCT/CNPq/MS/SCTIE/DECIT/PRONEX 555648/2009-5) and Research Network on Bioactive Molecules from Arthropod Vectors (NAP-MOBIARVE"/>
            <consortium name="University of Sao Paulo)"/>
            <person name="Marinotti O."/>
            <person name="Ribeiro J.M.C."/>
            <person name="Costa-da-Silva A.L."/>
            <person name="Silva M.C.P."/>
            <person name="Lopes A.R."/>
            <person name="Barros M.S."/>
            <person name="Sa-Nunes A."/>
            <person name="Konjin B.B."/>
            <person name="Carvalho E."/>
            <person name="Suesdek L."/>
            <person name="Silva-Neto M.A.C."/>
            <person name="Capurro M.L."/>
        </authorList>
    </citation>
    <scope>NUCLEOTIDE SEQUENCE</scope>
    <source>
        <tissue evidence="2">Whole body</tissue>
    </source>
</reference>
<organism evidence="2">
    <name type="scientific">Anopheles aquasalis</name>
    <name type="common">Malaria mosquito</name>
    <dbReference type="NCBI Taxonomy" id="42839"/>
    <lineage>
        <taxon>Eukaryota</taxon>
        <taxon>Metazoa</taxon>
        <taxon>Ecdysozoa</taxon>
        <taxon>Arthropoda</taxon>
        <taxon>Hexapoda</taxon>
        <taxon>Insecta</taxon>
        <taxon>Pterygota</taxon>
        <taxon>Neoptera</taxon>
        <taxon>Endopterygota</taxon>
        <taxon>Diptera</taxon>
        <taxon>Nematocera</taxon>
        <taxon>Culicoidea</taxon>
        <taxon>Culicidae</taxon>
        <taxon>Anophelinae</taxon>
        <taxon>Anopheles</taxon>
    </lineage>
</organism>
<feature type="region of interest" description="Disordered" evidence="1">
    <location>
        <begin position="1"/>
        <end position="21"/>
    </location>
</feature>
<evidence type="ECO:0000256" key="1">
    <source>
        <dbReference type="SAM" id="MobiDB-lite"/>
    </source>
</evidence>
<proteinExistence type="evidence at transcript level"/>